<comment type="caution">
    <text evidence="9">The sequence shown here is derived from an EMBL/GenBank/DDBJ whole genome shotgun (WGS) entry which is preliminary data.</text>
</comment>
<keyword evidence="4" id="KW-1003">Cell membrane</keyword>
<protein>
    <submittedName>
        <fullName evidence="9">Peptide ABC transporter ATP-binding protein</fullName>
    </submittedName>
</protein>
<dbReference type="PROSITE" id="PS00211">
    <property type="entry name" value="ABC_TRANSPORTER_1"/>
    <property type="match status" value="1"/>
</dbReference>
<reference evidence="9 10" key="1">
    <citation type="submission" date="2017-07" db="EMBL/GenBank/DDBJ databases">
        <title>Genome sequencing and assembly of Paenibacillus rigui.</title>
        <authorList>
            <person name="Mayilraj S."/>
        </authorList>
    </citation>
    <scope>NUCLEOTIDE SEQUENCE [LARGE SCALE GENOMIC DNA]</scope>
    <source>
        <strain evidence="9 10">JCM 16352</strain>
    </source>
</reference>
<keyword evidence="10" id="KW-1185">Reference proteome</keyword>
<organism evidence="9 10">
    <name type="scientific">Paenibacillus rigui</name>
    <dbReference type="NCBI Taxonomy" id="554312"/>
    <lineage>
        <taxon>Bacteria</taxon>
        <taxon>Bacillati</taxon>
        <taxon>Bacillota</taxon>
        <taxon>Bacilli</taxon>
        <taxon>Bacillales</taxon>
        <taxon>Paenibacillaceae</taxon>
        <taxon>Paenibacillus</taxon>
    </lineage>
</organism>
<sequence length="334" mass="36832">MQNECLLELKGLKTTFFTENGPVTVVNGVSFRVSAGETLGVVGESGCGKSVTSESILRLLNEKTTRYEGEINYKSKNLLSLTEEEMRDIRGNEISMIFQDPMTSLNPVYTIGDQIAESIMIHQKLKKKEAYAKAIDMLRLTGIPSPEKRAGEYPHELSGGMRQRVMIAIALACQPNLLIADEPTTALDVTIQSQILDLIQDLKQELKMGVILITHDLGVVAEVCTRVVVMYLGEVIEEARVGDLFANPLHPYTKGLLKSVPQLDGDRSQKLYVIQGSVPPLSNVPKGCRFAPRCAYSTKLCEESAPDLSGTEHKVRCWHYEAIVQKEGGLHAAQ</sequence>
<evidence type="ECO:0000256" key="4">
    <source>
        <dbReference type="ARBA" id="ARBA00022475"/>
    </source>
</evidence>
<dbReference type="InterPro" id="IPR050388">
    <property type="entry name" value="ABC_Ni/Peptide_Import"/>
</dbReference>
<evidence type="ECO:0000313" key="10">
    <source>
        <dbReference type="Proteomes" id="UP000215509"/>
    </source>
</evidence>
<dbReference type="AlphaFoldDB" id="A0A229UXZ2"/>
<dbReference type="InterPro" id="IPR027417">
    <property type="entry name" value="P-loop_NTPase"/>
</dbReference>
<dbReference type="GO" id="GO:0005524">
    <property type="term" value="F:ATP binding"/>
    <property type="evidence" value="ECO:0007669"/>
    <property type="project" value="UniProtKB-KW"/>
</dbReference>
<dbReference type="Pfam" id="PF00005">
    <property type="entry name" value="ABC_tran"/>
    <property type="match status" value="1"/>
</dbReference>
<dbReference type="Gene3D" id="3.40.50.300">
    <property type="entry name" value="P-loop containing nucleotide triphosphate hydrolases"/>
    <property type="match status" value="1"/>
</dbReference>
<comment type="subcellular location">
    <subcellularLocation>
        <location evidence="1">Cell membrane</location>
        <topology evidence="1">Peripheral membrane protein</topology>
    </subcellularLocation>
</comment>
<dbReference type="PANTHER" id="PTHR43297">
    <property type="entry name" value="OLIGOPEPTIDE TRANSPORT ATP-BINDING PROTEIN APPD"/>
    <property type="match status" value="1"/>
</dbReference>
<evidence type="ECO:0000256" key="2">
    <source>
        <dbReference type="ARBA" id="ARBA00005417"/>
    </source>
</evidence>
<comment type="similarity">
    <text evidence="2">Belongs to the ABC transporter superfamily.</text>
</comment>
<evidence type="ECO:0000259" key="8">
    <source>
        <dbReference type="PROSITE" id="PS50893"/>
    </source>
</evidence>
<evidence type="ECO:0000256" key="7">
    <source>
        <dbReference type="ARBA" id="ARBA00023136"/>
    </source>
</evidence>
<dbReference type="CDD" id="cd03257">
    <property type="entry name" value="ABC_NikE_OppD_transporters"/>
    <property type="match status" value="1"/>
</dbReference>
<dbReference type="NCBIfam" id="TIGR01727">
    <property type="entry name" value="oligo_HPY"/>
    <property type="match status" value="1"/>
</dbReference>
<proteinExistence type="inferred from homology"/>
<gene>
    <name evidence="9" type="ORF">CF651_00375</name>
</gene>
<dbReference type="InterPro" id="IPR003439">
    <property type="entry name" value="ABC_transporter-like_ATP-bd"/>
</dbReference>
<dbReference type="Pfam" id="PF08352">
    <property type="entry name" value="oligo_HPY"/>
    <property type="match status" value="1"/>
</dbReference>
<dbReference type="Proteomes" id="UP000215509">
    <property type="component" value="Unassembled WGS sequence"/>
</dbReference>
<keyword evidence="3" id="KW-0813">Transport</keyword>
<dbReference type="OrthoDB" id="9802264at2"/>
<feature type="domain" description="ABC transporter" evidence="8">
    <location>
        <begin position="7"/>
        <end position="257"/>
    </location>
</feature>
<name>A0A229UXZ2_9BACL</name>
<dbReference type="InterPro" id="IPR003593">
    <property type="entry name" value="AAA+_ATPase"/>
</dbReference>
<accession>A0A229UXZ2</accession>
<dbReference type="SUPFAM" id="SSF52540">
    <property type="entry name" value="P-loop containing nucleoside triphosphate hydrolases"/>
    <property type="match status" value="1"/>
</dbReference>
<dbReference type="GO" id="GO:0016887">
    <property type="term" value="F:ATP hydrolysis activity"/>
    <property type="evidence" value="ECO:0007669"/>
    <property type="project" value="InterPro"/>
</dbReference>
<dbReference type="SMART" id="SM00382">
    <property type="entry name" value="AAA"/>
    <property type="match status" value="1"/>
</dbReference>
<keyword evidence="5" id="KW-0547">Nucleotide-binding</keyword>
<evidence type="ECO:0000313" key="9">
    <source>
        <dbReference type="EMBL" id="OXM88357.1"/>
    </source>
</evidence>
<keyword evidence="6 9" id="KW-0067">ATP-binding</keyword>
<dbReference type="InterPro" id="IPR017871">
    <property type="entry name" value="ABC_transporter-like_CS"/>
</dbReference>
<dbReference type="InterPro" id="IPR013563">
    <property type="entry name" value="Oligopep_ABC_C"/>
</dbReference>
<evidence type="ECO:0000256" key="1">
    <source>
        <dbReference type="ARBA" id="ARBA00004202"/>
    </source>
</evidence>
<dbReference type="RefSeq" id="WP_094012857.1">
    <property type="nucleotide sequence ID" value="NZ_NMQW01000001.1"/>
</dbReference>
<dbReference type="PANTHER" id="PTHR43297:SF2">
    <property type="entry name" value="DIPEPTIDE TRANSPORT ATP-BINDING PROTEIN DPPD"/>
    <property type="match status" value="1"/>
</dbReference>
<dbReference type="GO" id="GO:0015833">
    <property type="term" value="P:peptide transport"/>
    <property type="evidence" value="ECO:0007669"/>
    <property type="project" value="InterPro"/>
</dbReference>
<keyword evidence="7" id="KW-0472">Membrane</keyword>
<evidence type="ECO:0000256" key="5">
    <source>
        <dbReference type="ARBA" id="ARBA00022741"/>
    </source>
</evidence>
<evidence type="ECO:0000256" key="3">
    <source>
        <dbReference type="ARBA" id="ARBA00022448"/>
    </source>
</evidence>
<evidence type="ECO:0000256" key="6">
    <source>
        <dbReference type="ARBA" id="ARBA00022840"/>
    </source>
</evidence>
<dbReference type="GO" id="GO:0005886">
    <property type="term" value="C:plasma membrane"/>
    <property type="evidence" value="ECO:0007669"/>
    <property type="project" value="UniProtKB-SubCell"/>
</dbReference>
<dbReference type="EMBL" id="NMQW01000001">
    <property type="protein sequence ID" value="OXM88357.1"/>
    <property type="molecule type" value="Genomic_DNA"/>
</dbReference>
<dbReference type="PROSITE" id="PS50893">
    <property type="entry name" value="ABC_TRANSPORTER_2"/>
    <property type="match status" value="1"/>
</dbReference>
<dbReference type="FunFam" id="3.40.50.300:FF:000016">
    <property type="entry name" value="Oligopeptide ABC transporter ATP-binding component"/>
    <property type="match status" value="1"/>
</dbReference>